<proteinExistence type="predicted"/>
<evidence type="ECO:0000313" key="2">
    <source>
        <dbReference type="EMBL" id="MDP9974553.1"/>
    </source>
</evidence>
<evidence type="ECO:0000313" key="3">
    <source>
        <dbReference type="Proteomes" id="UP001224845"/>
    </source>
</evidence>
<name>A0AAW8ENC4_VARPD</name>
<dbReference type="InterPro" id="IPR056906">
    <property type="entry name" value="ORF2/G2P_dom"/>
</dbReference>
<evidence type="ECO:0000259" key="1">
    <source>
        <dbReference type="Pfam" id="PF23343"/>
    </source>
</evidence>
<organism evidence="2 3">
    <name type="scientific">Variovorax paradoxus</name>
    <dbReference type="NCBI Taxonomy" id="34073"/>
    <lineage>
        <taxon>Bacteria</taxon>
        <taxon>Pseudomonadati</taxon>
        <taxon>Pseudomonadota</taxon>
        <taxon>Betaproteobacteria</taxon>
        <taxon>Burkholderiales</taxon>
        <taxon>Comamonadaceae</taxon>
        <taxon>Variovorax</taxon>
    </lineage>
</organism>
<protein>
    <recommendedName>
        <fullName evidence="1">Replication-associated protein ORF2/G2P domain-containing protein</fullName>
    </recommendedName>
</protein>
<dbReference type="Pfam" id="PF23343">
    <property type="entry name" value="REP_ORF2-G2P"/>
    <property type="match status" value="1"/>
</dbReference>
<reference evidence="2" key="1">
    <citation type="submission" date="2023-07" db="EMBL/GenBank/DDBJ databases">
        <title>Sorghum-associated microbial communities from plants grown in Nebraska, USA.</title>
        <authorList>
            <person name="Schachtman D."/>
        </authorList>
    </citation>
    <scope>NUCLEOTIDE SEQUENCE</scope>
    <source>
        <strain evidence="2">DS3315</strain>
    </source>
</reference>
<gene>
    <name evidence="2" type="ORF">J2W39_005822</name>
</gene>
<dbReference type="Proteomes" id="UP001224845">
    <property type="component" value="Unassembled WGS sequence"/>
</dbReference>
<comment type="caution">
    <text evidence="2">The sequence shown here is derived from an EMBL/GenBank/DDBJ whole genome shotgun (WGS) entry which is preliminary data.</text>
</comment>
<accession>A0AAW8ENC4</accession>
<sequence length="151" mass="17623">MNNYKSILTTQRLGLIEFARTVNPTHLVTLNFHARYERQTAEVKIGRWFALVNRRLFRRLRPESDQRIEFVAFPEFDAAGHIHYHAVMRVPTSKLNDFVTYGQSRWKRIVPTSTFHVRAIEDGEDDIENAFLYVTKSTGASDVIHSGMFHQ</sequence>
<dbReference type="EMBL" id="JAUSRV010000018">
    <property type="protein sequence ID" value="MDP9974553.1"/>
    <property type="molecule type" value="Genomic_DNA"/>
</dbReference>
<dbReference type="AlphaFoldDB" id="A0AAW8ENC4"/>
<dbReference type="RefSeq" id="WP_307596567.1">
    <property type="nucleotide sequence ID" value="NZ_JAUSRV010000018.1"/>
</dbReference>
<feature type="domain" description="Replication-associated protein ORF2/G2P" evidence="1">
    <location>
        <begin position="27"/>
        <end position="136"/>
    </location>
</feature>